<dbReference type="Pfam" id="PF20209">
    <property type="entry name" value="DUF6570"/>
    <property type="match status" value="1"/>
</dbReference>
<feature type="region of interest" description="Disordered" evidence="1">
    <location>
        <begin position="121"/>
        <end position="165"/>
    </location>
</feature>
<feature type="compositionally biased region" description="Low complexity" evidence="1">
    <location>
        <begin position="458"/>
        <end position="487"/>
    </location>
</feature>
<feature type="compositionally biased region" description="Low complexity" evidence="1">
    <location>
        <begin position="569"/>
        <end position="579"/>
    </location>
</feature>
<keyword evidence="2" id="KW-1133">Transmembrane helix</keyword>
<name>A0A0G4IDQ7_9ALVE</name>
<dbReference type="EMBL" id="CDMZ01005853">
    <property type="protein sequence ID" value="CEM55211.1"/>
    <property type="molecule type" value="Genomic_DNA"/>
</dbReference>
<protein>
    <recommendedName>
        <fullName evidence="3">DUF6570 domain-containing protein</fullName>
    </recommendedName>
</protein>
<feature type="domain" description="DUF6570" evidence="3">
    <location>
        <begin position="285"/>
        <end position="413"/>
    </location>
</feature>
<reference evidence="4" key="1">
    <citation type="submission" date="2014-11" db="EMBL/GenBank/DDBJ databases">
        <authorList>
            <person name="Otto D Thomas"/>
            <person name="Naeem Raeece"/>
        </authorList>
    </citation>
    <scope>NUCLEOTIDE SEQUENCE</scope>
</reference>
<feature type="compositionally biased region" description="Acidic residues" evidence="1">
    <location>
        <begin position="145"/>
        <end position="162"/>
    </location>
</feature>
<feature type="transmembrane region" description="Helical" evidence="2">
    <location>
        <begin position="21"/>
        <end position="45"/>
    </location>
</feature>
<dbReference type="AlphaFoldDB" id="A0A0G4IDQ7"/>
<feature type="compositionally biased region" description="Basic residues" evidence="1">
    <location>
        <begin position="121"/>
        <end position="130"/>
    </location>
</feature>
<keyword evidence="2" id="KW-0812">Transmembrane</keyword>
<feature type="region of interest" description="Disordered" evidence="1">
    <location>
        <begin position="556"/>
        <end position="611"/>
    </location>
</feature>
<proteinExistence type="predicted"/>
<organism evidence="4">
    <name type="scientific">Chromera velia CCMP2878</name>
    <dbReference type="NCBI Taxonomy" id="1169474"/>
    <lineage>
        <taxon>Eukaryota</taxon>
        <taxon>Sar</taxon>
        <taxon>Alveolata</taxon>
        <taxon>Colpodellida</taxon>
        <taxon>Chromeraceae</taxon>
        <taxon>Chromera</taxon>
    </lineage>
</organism>
<accession>A0A0G4IDQ7</accession>
<dbReference type="InterPro" id="IPR046700">
    <property type="entry name" value="DUF6570"/>
</dbReference>
<gene>
    <name evidence="4" type="ORF">Cvel_13366</name>
</gene>
<sequence>MAVHHCRSRDLPSAYRRFPCAVCGSMVLSGLISSVACFTALISAICENKHRQASPAVRLAAEQHNADQEGIEGDLDKCVHCGLSTFLCVDSRCGTCGKRPCICEEDGESFQWEQWRTVTKKKNAKQRRRRDPTEEIDSADKIVEESDVSSDAEPDDAEECEMESEKVPRVNSLSWLSNPFLSVVVENAPRVFDYPPPFTSLTGLVLSRDGLLNETSLKELPSRFLRLDDTVRCGLVLCKQCAEAIASNRRPPDALVLRWNGDPRMTEAYGPFLPIPEVLTPDWTTDLGIVDAALIAKVRIVAWIFKVTPAGIEVSRQSALRGHQHIRGGMTFFPQDVNAIQACLEARERILPHRLNTLKGSMRVLYRGKKTDLASQLKHSITAHPQLILQAIRWKCKYDHRYIAEGWTVDEERVKQMEAEISKAQAKDSHWAIDLGLVEVDEEDEEDEFAPPLKKQSAKPTHAAAASARAPPSDPPASASRSAEAPPVRVSATSLSEAADSPQPAASPPDEDDESPVIIHWNVSGVIDRGLCGIPEGERKRMALQREASVARSAAATDAWKSGFRRSSHSSVPASARPRSAPPTHPASQPEDSSSPPDAADPGTLIIPPTPSDPLDTYTSSWMLVDAFPGVFVYGVGGFVGAGNKWKSMPVPGREYFPPRSLQGRARTELRNVRQNAARCPAFSFAVLIVLQTRQGHYESHLAWINGWQETEIIWQLAVKQIENLADAIKRTQGILSTSR</sequence>
<dbReference type="VEuPathDB" id="CryptoDB:Cvel_13366"/>
<evidence type="ECO:0000313" key="4">
    <source>
        <dbReference type="EMBL" id="CEM55211.1"/>
    </source>
</evidence>
<evidence type="ECO:0000259" key="3">
    <source>
        <dbReference type="Pfam" id="PF20209"/>
    </source>
</evidence>
<evidence type="ECO:0000256" key="2">
    <source>
        <dbReference type="SAM" id="Phobius"/>
    </source>
</evidence>
<feature type="region of interest" description="Disordered" evidence="1">
    <location>
        <begin position="442"/>
        <end position="516"/>
    </location>
</feature>
<keyword evidence="2" id="KW-0472">Membrane</keyword>
<evidence type="ECO:0000256" key="1">
    <source>
        <dbReference type="SAM" id="MobiDB-lite"/>
    </source>
</evidence>